<dbReference type="eggNOG" id="COG1388">
    <property type="taxonomic scope" value="Bacteria"/>
</dbReference>
<evidence type="ECO:0000259" key="3">
    <source>
        <dbReference type="PROSITE" id="PS51782"/>
    </source>
</evidence>
<evidence type="ECO:0000313" key="5">
    <source>
        <dbReference type="Proteomes" id="UP000002524"/>
    </source>
</evidence>
<dbReference type="InterPro" id="IPR036779">
    <property type="entry name" value="LysM_dom_sf"/>
</dbReference>
<feature type="domain" description="LysM" evidence="3">
    <location>
        <begin position="198"/>
        <end position="242"/>
    </location>
</feature>
<dbReference type="EMBL" id="AE000513">
    <property type="protein sequence ID" value="AAF11838.1"/>
    <property type="molecule type" value="Genomic_DNA"/>
</dbReference>
<dbReference type="InterPro" id="IPR050570">
    <property type="entry name" value="Cell_wall_metabolism_enzyme"/>
</dbReference>
<dbReference type="FunCoup" id="Q9RS36">
    <property type="interactions" value="2"/>
</dbReference>
<dbReference type="GO" id="GO:0004222">
    <property type="term" value="F:metalloendopeptidase activity"/>
    <property type="evidence" value="ECO:0000318"/>
    <property type="project" value="GO_Central"/>
</dbReference>
<dbReference type="Gene3D" id="2.70.70.10">
    <property type="entry name" value="Glucose Permease (Domain IIA)"/>
    <property type="match status" value="1"/>
</dbReference>
<dbReference type="PANTHER" id="PTHR21666:SF289">
    <property type="entry name" value="L-ALA--D-GLU ENDOPEPTIDASE"/>
    <property type="match status" value="1"/>
</dbReference>
<dbReference type="Pfam" id="PF01551">
    <property type="entry name" value="Peptidase_M23"/>
    <property type="match status" value="1"/>
</dbReference>
<dbReference type="HOGENOM" id="CLU_602344_0_0_0"/>
<dbReference type="PANTHER" id="PTHR21666">
    <property type="entry name" value="PEPTIDASE-RELATED"/>
    <property type="match status" value="1"/>
</dbReference>
<dbReference type="KEGG" id="dra:DR_2291"/>
<dbReference type="AlphaFoldDB" id="Q9RS36"/>
<feature type="region of interest" description="Disordered" evidence="2">
    <location>
        <begin position="269"/>
        <end position="309"/>
    </location>
</feature>
<evidence type="ECO:0000256" key="2">
    <source>
        <dbReference type="SAM" id="MobiDB-lite"/>
    </source>
</evidence>
<evidence type="ECO:0000256" key="1">
    <source>
        <dbReference type="ARBA" id="ARBA00022729"/>
    </source>
</evidence>
<reference evidence="4 5" key="1">
    <citation type="journal article" date="1999" name="Science">
        <title>Genome sequence of the radioresistant bacterium Deinococcus radiodurans R1.</title>
        <authorList>
            <person name="White O."/>
            <person name="Eisen J.A."/>
            <person name="Heidelberg J.F."/>
            <person name="Hickey E.K."/>
            <person name="Peterson J.D."/>
            <person name="Dodson R.J."/>
            <person name="Haft D.H."/>
            <person name="Gwinn M.L."/>
            <person name="Nelson W.C."/>
            <person name="Richardson D.L."/>
            <person name="Moffat K.S."/>
            <person name="Qin H."/>
            <person name="Jiang L."/>
            <person name="Pamphile W."/>
            <person name="Crosby M."/>
            <person name="Shen M."/>
            <person name="Vamathevan J.J."/>
            <person name="Lam P."/>
            <person name="McDonald L."/>
            <person name="Utterback T."/>
            <person name="Zalewski C."/>
            <person name="Makarova K.S."/>
            <person name="Aravind L."/>
            <person name="Daly M.J."/>
            <person name="Minton K.W."/>
            <person name="Fleischmann R.D."/>
            <person name="Ketchum K.A."/>
            <person name="Nelson K.E."/>
            <person name="Salzberg S."/>
            <person name="Smith H.O."/>
            <person name="Venter J.C."/>
            <person name="Fraser C.M."/>
        </authorList>
    </citation>
    <scope>NUCLEOTIDE SEQUENCE [LARGE SCALE GENOMIC DNA]</scope>
    <source>
        <strain evidence="5">ATCC 13939 / DSM 20539 / JCM 16871 / LMG 4051 / NBRC 15346 / NCIMB 9279 / R1 / VKM B-1422</strain>
    </source>
</reference>
<keyword evidence="1" id="KW-0732">Signal</keyword>
<dbReference type="FunFam" id="2.70.70.10:FF:000015">
    <property type="entry name" value="LysM domain-containing protein"/>
    <property type="match status" value="1"/>
</dbReference>
<dbReference type="CDD" id="cd12797">
    <property type="entry name" value="M23_peptidase"/>
    <property type="match status" value="1"/>
</dbReference>
<dbReference type="EnsemblBacteria" id="AAF11838">
    <property type="protein sequence ID" value="AAF11838"/>
    <property type="gene ID" value="DR_2291"/>
</dbReference>
<dbReference type="Proteomes" id="UP000002524">
    <property type="component" value="Chromosome 1"/>
</dbReference>
<dbReference type="PIR" id="E75291">
    <property type="entry name" value="E75291"/>
</dbReference>
<dbReference type="InterPro" id="IPR011055">
    <property type="entry name" value="Dup_hybrid_motif"/>
</dbReference>
<organism evidence="4 5">
    <name type="scientific">Deinococcus radiodurans (strain ATCC 13939 / DSM 20539 / JCM 16871 / CCUG 27074 / LMG 4051 / NBRC 15346 / NCIMB 9279 / VKM B-1422 / R1)</name>
    <dbReference type="NCBI Taxonomy" id="243230"/>
    <lineage>
        <taxon>Bacteria</taxon>
        <taxon>Thermotogati</taxon>
        <taxon>Deinococcota</taxon>
        <taxon>Deinococci</taxon>
        <taxon>Deinococcales</taxon>
        <taxon>Deinococcaceae</taxon>
        <taxon>Deinococcus</taxon>
    </lineage>
</organism>
<dbReference type="InterPro" id="IPR016047">
    <property type="entry name" value="M23ase_b-sheet_dom"/>
</dbReference>
<dbReference type="InParanoid" id="Q9RS36"/>
<dbReference type="SMART" id="SM00257">
    <property type="entry name" value="LysM"/>
    <property type="match status" value="3"/>
</dbReference>
<feature type="domain" description="LysM" evidence="3">
    <location>
        <begin position="97"/>
        <end position="142"/>
    </location>
</feature>
<sequence>MLANVPLLSIRLQMKSSPFARPVLGPVTGILLAGALLLGGAGAESYRVKPGETLYRIALNAGLSEETVQQANPVLRGGHALYAGQMLTIPPKPLPPGTFRVRKGEDLKKLAQRLGVSEGDIRRDNPQIDRRGSLNAGQVLRLPARLIAAQRAAEQAAQQKAAQQKAAQQKAAQAAARQQAAAKKRAAQLAAAKKPKPTTHRVEIGDTFYSVARRYGINPIALQEYNPRLAGQTLNVGAVLSLVAPPLRPAPVAPARPAPVRLVVARPAPASPTPAPTAPARPAPARPAPARPSPAQPAPPRVAQATPEHHARVVVRQTSSHSLWQWPLPGYGRITSDFGWRVLDGEREKHQGIDVAAPPGTPVIAARSGRVIQAHLDETYGWGWTVVIQHPDGWQTRYAHLSRISVEAGQLVRQGERVGAVGSTGRVTGPHLHFGLYRNWDPHNPLAFYAGGLD</sequence>
<dbReference type="PaxDb" id="243230-DR_2291"/>
<dbReference type="Gene3D" id="3.10.350.10">
    <property type="entry name" value="LysM domain"/>
    <property type="match status" value="3"/>
</dbReference>
<dbReference type="PATRIC" id="fig|243230.17.peg.2520"/>
<dbReference type="InterPro" id="IPR018392">
    <property type="entry name" value="LysM"/>
</dbReference>
<dbReference type="OrthoDB" id="9814460at2"/>
<accession>Q9RS36</accession>
<keyword evidence="5" id="KW-1185">Reference proteome</keyword>
<dbReference type="FunFam" id="3.10.350.10:FF:000068">
    <property type="entry name" value="Cell wall glycyl-glycine endopeptidase, putative"/>
    <property type="match status" value="1"/>
</dbReference>
<name>Q9RS36_DEIRA</name>
<dbReference type="CDD" id="cd00118">
    <property type="entry name" value="LysM"/>
    <property type="match status" value="2"/>
</dbReference>
<dbReference type="SUPFAM" id="SSF51261">
    <property type="entry name" value="Duplicated hybrid motif"/>
    <property type="match status" value="1"/>
</dbReference>
<proteinExistence type="predicted"/>
<dbReference type="STRING" id="243230.DR_2291"/>
<dbReference type="SUPFAM" id="SSF54106">
    <property type="entry name" value="LysM domain"/>
    <property type="match status" value="3"/>
</dbReference>
<dbReference type="FunFam" id="3.10.350.10:FF:000060">
    <property type="entry name" value="Probable N-acetylmuramoyl-L-alanine amidase AmiB"/>
    <property type="match status" value="1"/>
</dbReference>
<dbReference type="eggNOG" id="COG0739">
    <property type="taxonomic scope" value="Bacteria"/>
</dbReference>
<protein>
    <submittedName>
        <fullName evidence="4">Cell wall glycyl-glycine endopeptidase, putative</fullName>
    </submittedName>
</protein>
<feature type="compositionally biased region" description="Pro residues" evidence="2">
    <location>
        <begin position="269"/>
        <end position="300"/>
    </location>
</feature>
<gene>
    <name evidence="4" type="ordered locus">DR_2291</name>
</gene>
<evidence type="ECO:0000313" key="4">
    <source>
        <dbReference type="EMBL" id="AAF11838.1"/>
    </source>
</evidence>
<dbReference type="PROSITE" id="PS51782">
    <property type="entry name" value="LYSM"/>
    <property type="match status" value="3"/>
</dbReference>
<dbReference type="Pfam" id="PF01476">
    <property type="entry name" value="LysM"/>
    <property type="match status" value="3"/>
</dbReference>
<feature type="domain" description="LysM" evidence="3">
    <location>
        <begin position="44"/>
        <end position="89"/>
    </location>
</feature>